<dbReference type="InterPro" id="IPR038973">
    <property type="entry name" value="MutL/Mlh/Pms-like"/>
</dbReference>
<dbReference type="SMART" id="SM00853">
    <property type="entry name" value="MutL_C"/>
    <property type="match status" value="1"/>
</dbReference>
<dbReference type="AlphaFoldDB" id="A0A3G1KP71"/>
<dbReference type="InterPro" id="IPR020667">
    <property type="entry name" value="DNA_mismatch_repair_MutL"/>
</dbReference>
<dbReference type="Proteomes" id="UP000323521">
    <property type="component" value="Chromosome"/>
</dbReference>
<evidence type="ECO:0000313" key="8">
    <source>
        <dbReference type="Proteomes" id="UP000323521"/>
    </source>
</evidence>
<evidence type="ECO:0000256" key="3">
    <source>
        <dbReference type="ARBA" id="ARBA00023204"/>
    </source>
</evidence>
<dbReference type="InterPro" id="IPR036890">
    <property type="entry name" value="HATPase_C_sf"/>
</dbReference>
<reference evidence="7 8" key="1">
    <citation type="submission" date="2016-10" db="EMBL/GenBank/DDBJ databases">
        <title>Complete Genome Sequence of Peptococcaceae strain DCMF.</title>
        <authorList>
            <person name="Edwards R.J."/>
            <person name="Holland S.I."/>
            <person name="Deshpande N.P."/>
            <person name="Wong Y.K."/>
            <person name="Ertan H."/>
            <person name="Manefield M."/>
            <person name="Russell T.L."/>
            <person name="Lee M.J."/>
        </authorList>
    </citation>
    <scope>NUCLEOTIDE SEQUENCE [LARGE SCALE GENOMIC DNA]</scope>
    <source>
        <strain evidence="7 8">DCMF</strain>
    </source>
</reference>
<evidence type="ECO:0000313" key="7">
    <source>
        <dbReference type="EMBL" id="ATW24248.1"/>
    </source>
</evidence>
<dbReference type="GO" id="GO:0005524">
    <property type="term" value="F:ATP binding"/>
    <property type="evidence" value="ECO:0007669"/>
    <property type="project" value="InterPro"/>
</dbReference>
<evidence type="ECO:0000256" key="1">
    <source>
        <dbReference type="ARBA" id="ARBA00006082"/>
    </source>
</evidence>
<dbReference type="Gene3D" id="3.30.565.10">
    <property type="entry name" value="Histidine kinase-like ATPase, C-terminal domain"/>
    <property type="match status" value="1"/>
</dbReference>
<feature type="domain" description="MutL C-terminal dimerisation" evidence="5">
    <location>
        <begin position="406"/>
        <end position="549"/>
    </location>
</feature>
<dbReference type="InterPro" id="IPR014762">
    <property type="entry name" value="DNA_mismatch_repair_CS"/>
</dbReference>
<dbReference type="SUPFAM" id="SSF54211">
    <property type="entry name" value="Ribosomal protein S5 domain 2-like"/>
    <property type="match status" value="1"/>
</dbReference>
<evidence type="ECO:0000256" key="2">
    <source>
        <dbReference type="ARBA" id="ARBA00022763"/>
    </source>
</evidence>
<dbReference type="PANTHER" id="PTHR10073:SF12">
    <property type="entry name" value="DNA MISMATCH REPAIR PROTEIN MLH1"/>
    <property type="match status" value="1"/>
</dbReference>
<dbReference type="GO" id="GO:0016887">
    <property type="term" value="F:ATP hydrolysis activity"/>
    <property type="evidence" value="ECO:0007669"/>
    <property type="project" value="InterPro"/>
</dbReference>
<keyword evidence="8" id="KW-1185">Reference proteome</keyword>
<dbReference type="GO" id="GO:0032300">
    <property type="term" value="C:mismatch repair complex"/>
    <property type="evidence" value="ECO:0007669"/>
    <property type="project" value="InterPro"/>
</dbReference>
<dbReference type="RefSeq" id="WP_148133431.1">
    <property type="nucleotide sequence ID" value="NZ_CP017634.1"/>
</dbReference>
<gene>
    <name evidence="4" type="primary">mutL</name>
    <name evidence="7" type="ORF">DCMF_05120</name>
</gene>
<dbReference type="InterPro" id="IPR002099">
    <property type="entry name" value="MutL/Mlh/PMS"/>
</dbReference>
<dbReference type="Gene3D" id="3.30.1370.100">
    <property type="entry name" value="MutL, C-terminal domain, regulatory subdomain"/>
    <property type="match status" value="1"/>
</dbReference>
<dbReference type="GO" id="GO:0030983">
    <property type="term" value="F:mismatched DNA binding"/>
    <property type="evidence" value="ECO:0007669"/>
    <property type="project" value="InterPro"/>
</dbReference>
<evidence type="ECO:0000259" key="5">
    <source>
        <dbReference type="SMART" id="SM00853"/>
    </source>
</evidence>
<dbReference type="PANTHER" id="PTHR10073">
    <property type="entry name" value="DNA MISMATCH REPAIR PROTEIN MLH, PMS, MUTL"/>
    <property type="match status" value="1"/>
</dbReference>
<dbReference type="InterPro" id="IPR013507">
    <property type="entry name" value="DNA_mismatch_S5_2-like"/>
</dbReference>
<dbReference type="GO" id="GO:0006298">
    <property type="term" value="P:mismatch repair"/>
    <property type="evidence" value="ECO:0007669"/>
    <property type="project" value="UniProtKB-UniRule"/>
</dbReference>
<dbReference type="InterPro" id="IPR042121">
    <property type="entry name" value="MutL_C_regsub"/>
</dbReference>
<keyword evidence="2 4" id="KW-0227">DNA damage</keyword>
<dbReference type="InterPro" id="IPR042120">
    <property type="entry name" value="MutL_C_dimsub"/>
</dbReference>
<dbReference type="NCBIfam" id="TIGR00585">
    <property type="entry name" value="mutl"/>
    <property type="match status" value="1"/>
</dbReference>
<comment type="function">
    <text evidence="4">This protein is involved in the repair of mismatches in DNA. It is required for dam-dependent methyl-directed DNA mismatch repair. May act as a 'molecular matchmaker', a protein that promotes the formation of a stable complex between two or more DNA-binding proteins in an ATP-dependent manner without itself being part of a final effector complex.</text>
</comment>
<dbReference type="FunFam" id="3.30.565.10:FF:000003">
    <property type="entry name" value="DNA mismatch repair endonuclease MutL"/>
    <property type="match status" value="1"/>
</dbReference>
<dbReference type="GO" id="GO:0140664">
    <property type="term" value="F:ATP-dependent DNA damage sensor activity"/>
    <property type="evidence" value="ECO:0007669"/>
    <property type="project" value="InterPro"/>
</dbReference>
<accession>A0A3G1KP71</accession>
<dbReference type="SMART" id="SM01340">
    <property type="entry name" value="DNA_mis_repair"/>
    <property type="match status" value="1"/>
</dbReference>
<dbReference type="SUPFAM" id="SSF118116">
    <property type="entry name" value="DNA mismatch repair protein MutL"/>
    <property type="match status" value="1"/>
</dbReference>
<dbReference type="InterPro" id="IPR014790">
    <property type="entry name" value="MutL_C"/>
</dbReference>
<organism evidence="7 8">
    <name type="scientific">Formimonas warabiya</name>
    <dbReference type="NCBI Taxonomy" id="1761012"/>
    <lineage>
        <taxon>Bacteria</taxon>
        <taxon>Bacillati</taxon>
        <taxon>Bacillota</taxon>
        <taxon>Clostridia</taxon>
        <taxon>Eubacteriales</taxon>
        <taxon>Peptococcaceae</taxon>
        <taxon>Candidatus Formimonas</taxon>
    </lineage>
</organism>
<dbReference type="OrthoDB" id="9763467at2"/>
<keyword evidence="3 4" id="KW-0234">DNA repair</keyword>
<dbReference type="CDD" id="cd16926">
    <property type="entry name" value="HATPase_MutL-MLH-PMS-like"/>
    <property type="match status" value="1"/>
</dbReference>
<dbReference type="InterPro" id="IPR037198">
    <property type="entry name" value="MutL_C_sf"/>
</dbReference>
<dbReference type="PROSITE" id="PS00058">
    <property type="entry name" value="DNA_MISMATCH_REPAIR_1"/>
    <property type="match status" value="1"/>
</dbReference>
<comment type="similarity">
    <text evidence="1 4">Belongs to the DNA mismatch repair MutL/HexB family.</text>
</comment>
<dbReference type="Pfam" id="PF01119">
    <property type="entry name" value="DNA_mis_repair"/>
    <property type="match status" value="1"/>
</dbReference>
<evidence type="ECO:0000259" key="6">
    <source>
        <dbReference type="SMART" id="SM01340"/>
    </source>
</evidence>
<dbReference type="KEGG" id="fwa:DCMF_05120"/>
<name>A0A3G1KP71_FORW1</name>
<dbReference type="Gene3D" id="3.30.230.10">
    <property type="match status" value="1"/>
</dbReference>
<sequence length="592" mass="66262">MKKIKILDPLTANQIAAGEVVERPVSVVKELIENAIDAGSTRVKITVWEGGMKRIQVSDNGCGISPGDLNIAILRHATSKIETVQDLNCLHTLGFRGEALPSIAAVSKLAITSRLQNSSVGYMIQVKDGHSGEISEIGTPVGTEVTVDQLFYNTPARKKFLKTPVTELGQISDLVGRMALSRPDISFALMDEKKVILKSPGNSDLAQAIYAVYGGEIARNMKEISHEGFPRISGFVTLPQSTRSSRHYYNFFINGRWVKSQELASSLEEAYHTRIPDKRFPVAVIHLVLDPELFDVNVHPAKLEIKFKDISPIKEALLRSVQSVFAVPSNSIPQIYAPPVNHKKLPEAPKQVYDQITLIEETKDAHHPYSFADQEAAVPKVSEIPSEKYPEEFKEIAAPFFSSLKILGQLEGTYIIASGDEGLYIIDQHAAHERIRYEKIKKIFSEQPSATNILAVPIPVELTHQQAGWLIEHILHLTDLGFVLEHFGDHTFLLRGVPRWHLEGNSHELLLDILEKLGNDKEFFTNDTLMEEKLFSLACKSSVKANRYLTESDIRFLLQHLDSVDNPLSCPHGRPVLIKLTHAEIKRRFFRT</sequence>
<protein>
    <recommendedName>
        <fullName evidence="4">DNA mismatch repair protein MutL</fullName>
    </recommendedName>
</protein>
<dbReference type="InterPro" id="IPR020568">
    <property type="entry name" value="Ribosomal_Su5_D2-typ_SF"/>
</dbReference>
<dbReference type="InterPro" id="IPR014721">
    <property type="entry name" value="Ribsml_uS5_D2-typ_fold_subgr"/>
</dbReference>
<dbReference type="Gene3D" id="3.30.1540.20">
    <property type="entry name" value="MutL, C-terminal domain, dimerisation subdomain"/>
    <property type="match status" value="1"/>
</dbReference>
<dbReference type="SUPFAM" id="SSF55874">
    <property type="entry name" value="ATPase domain of HSP90 chaperone/DNA topoisomerase II/histidine kinase"/>
    <property type="match status" value="1"/>
</dbReference>
<dbReference type="HAMAP" id="MF_00149">
    <property type="entry name" value="DNA_mis_repair"/>
    <property type="match status" value="1"/>
</dbReference>
<dbReference type="CDD" id="cd00782">
    <property type="entry name" value="MutL_Trans"/>
    <property type="match status" value="1"/>
</dbReference>
<dbReference type="Pfam" id="PF13589">
    <property type="entry name" value="HATPase_c_3"/>
    <property type="match status" value="1"/>
</dbReference>
<dbReference type="Pfam" id="PF08676">
    <property type="entry name" value="MutL_C"/>
    <property type="match status" value="1"/>
</dbReference>
<feature type="domain" description="DNA mismatch repair protein S5" evidence="6">
    <location>
        <begin position="209"/>
        <end position="326"/>
    </location>
</feature>
<proteinExistence type="inferred from homology"/>
<evidence type="ECO:0000256" key="4">
    <source>
        <dbReference type="HAMAP-Rule" id="MF_00149"/>
    </source>
</evidence>
<dbReference type="EMBL" id="CP017634">
    <property type="protein sequence ID" value="ATW24248.1"/>
    <property type="molecule type" value="Genomic_DNA"/>
</dbReference>